<dbReference type="EMBL" id="UINC01004563">
    <property type="protein sequence ID" value="SVA15248.1"/>
    <property type="molecule type" value="Genomic_DNA"/>
</dbReference>
<dbReference type="NCBIfam" id="NF005559">
    <property type="entry name" value="PRK07231.1"/>
    <property type="match status" value="1"/>
</dbReference>
<dbReference type="AlphaFoldDB" id="A0A381TI80"/>
<organism evidence="3">
    <name type="scientific">marine metagenome</name>
    <dbReference type="NCBI Taxonomy" id="408172"/>
    <lineage>
        <taxon>unclassified sequences</taxon>
        <taxon>metagenomes</taxon>
        <taxon>ecological metagenomes</taxon>
    </lineage>
</organism>
<comment type="similarity">
    <text evidence="1">Belongs to the short-chain dehydrogenases/reductases (SDR) family.</text>
</comment>
<dbReference type="InterPro" id="IPR002347">
    <property type="entry name" value="SDR_fam"/>
</dbReference>
<dbReference type="PANTHER" id="PTHR42760">
    <property type="entry name" value="SHORT-CHAIN DEHYDROGENASES/REDUCTASES FAMILY MEMBER"/>
    <property type="match status" value="1"/>
</dbReference>
<keyword evidence="2" id="KW-0560">Oxidoreductase</keyword>
<evidence type="ECO:0000313" key="3">
    <source>
        <dbReference type="EMBL" id="SVA15248.1"/>
    </source>
</evidence>
<evidence type="ECO:0000256" key="2">
    <source>
        <dbReference type="ARBA" id="ARBA00023002"/>
    </source>
</evidence>
<dbReference type="Pfam" id="PF13561">
    <property type="entry name" value="adh_short_C2"/>
    <property type="match status" value="1"/>
</dbReference>
<dbReference type="InterPro" id="IPR036291">
    <property type="entry name" value="NAD(P)-bd_dom_sf"/>
</dbReference>
<evidence type="ECO:0008006" key="4">
    <source>
        <dbReference type="Google" id="ProtNLM"/>
    </source>
</evidence>
<protein>
    <recommendedName>
        <fullName evidence="4">SDR family oxidoreductase</fullName>
    </recommendedName>
</protein>
<dbReference type="PRINTS" id="PR00081">
    <property type="entry name" value="GDHRDH"/>
</dbReference>
<dbReference type="Gene3D" id="3.40.50.720">
    <property type="entry name" value="NAD(P)-binding Rossmann-like Domain"/>
    <property type="match status" value="1"/>
</dbReference>
<reference evidence="3" key="1">
    <citation type="submission" date="2018-05" db="EMBL/GenBank/DDBJ databases">
        <authorList>
            <person name="Lanie J.A."/>
            <person name="Ng W.-L."/>
            <person name="Kazmierczak K.M."/>
            <person name="Andrzejewski T.M."/>
            <person name="Davidsen T.M."/>
            <person name="Wayne K.J."/>
            <person name="Tettelin H."/>
            <person name="Glass J.I."/>
            <person name="Rusch D."/>
            <person name="Podicherti R."/>
            <person name="Tsui H.-C.T."/>
            <person name="Winkler M.E."/>
        </authorList>
    </citation>
    <scope>NUCLEOTIDE SEQUENCE</scope>
</reference>
<evidence type="ECO:0000256" key="1">
    <source>
        <dbReference type="ARBA" id="ARBA00006484"/>
    </source>
</evidence>
<accession>A0A381TI80</accession>
<dbReference type="GO" id="GO:0016616">
    <property type="term" value="F:oxidoreductase activity, acting on the CH-OH group of donors, NAD or NADP as acceptor"/>
    <property type="evidence" value="ECO:0007669"/>
    <property type="project" value="TreeGrafter"/>
</dbReference>
<proteinExistence type="inferred from homology"/>
<dbReference type="PANTHER" id="PTHR42760:SF133">
    <property type="entry name" value="3-OXOACYL-[ACYL-CARRIER-PROTEIN] REDUCTASE"/>
    <property type="match status" value="1"/>
</dbReference>
<name>A0A381TI80_9ZZZZ</name>
<dbReference type="FunFam" id="3.40.50.720:FF:000084">
    <property type="entry name" value="Short-chain dehydrogenase reductase"/>
    <property type="match status" value="1"/>
</dbReference>
<dbReference type="InterPro" id="IPR020904">
    <property type="entry name" value="Sc_DH/Rdtase_CS"/>
</dbReference>
<dbReference type="PRINTS" id="PR00080">
    <property type="entry name" value="SDRFAMILY"/>
</dbReference>
<dbReference type="SUPFAM" id="SSF51735">
    <property type="entry name" value="NAD(P)-binding Rossmann-fold domains"/>
    <property type="match status" value="1"/>
</dbReference>
<sequence length="266" mass="28530">MNFKDQVAVVTGGANGIGRAIALKLADQGAAVMIADTNKDAAIITAAEIEEISGNSAIHATDVTNFDLCTELAALTADSFGPVDILVNNAGIAGSSGWHSRSFSTEEDWKLTYQVNVIGISNVTSAFRSQMQNRRSGRIVNIASIAGREGRPGLPHYSASKAAVISLTQSTALEFAPLNIRVNAICPGLLWTSMWEEVGSRYTENNSLYKGMSARQVFDAMVEEKIPLKKEQTPEDVADAVCFFVSDESKNITGQTLNVDGGFFMR</sequence>
<dbReference type="PROSITE" id="PS00061">
    <property type="entry name" value="ADH_SHORT"/>
    <property type="match status" value="1"/>
</dbReference>
<gene>
    <name evidence="3" type="ORF">METZ01_LOCUS68102</name>
</gene>